<name>A0ABP8NLT5_9BACT</name>
<sequence>MGEWPEMKESGTVPVASDARAELTLVPETIKYNTLCPSSTLQLPSGVPIHAV</sequence>
<dbReference type="EMBL" id="BAABGA010000107">
    <property type="protein sequence ID" value="GAA4469439.1"/>
    <property type="molecule type" value="Genomic_DNA"/>
</dbReference>
<evidence type="ECO:0000313" key="1">
    <source>
        <dbReference type="EMBL" id="GAA4469439.1"/>
    </source>
</evidence>
<keyword evidence="2" id="KW-1185">Reference proteome</keyword>
<organism evidence="1 2">
    <name type="scientific">Novipirellula rosea</name>
    <dbReference type="NCBI Taxonomy" id="1031540"/>
    <lineage>
        <taxon>Bacteria</taxon>
        <taxon>Pseudomonadati</taxon>
        <taxon>Planctomycetota</taxon>
        <taxon>Planctomycetia</taxon>
        <taxon>Pirellulales</taxon>
        <taxon>Pirellulaceae</taxon>
        <taxon>Novipirellula</taxon>
    </lineage>
</organism>
<accession>A0ABP8NLT5</accession>
<reference evidence="2" key="1">
    <citation type="journal article" date="2019" name="Int. J. Syst. Evol. Microbiol.">
        <title>The Global Catalogue of Microorganisms (GCM) 10K type strain sequencing project: providing services to taxonomists for standard genome sequencing and annotation.</title>
        <authorList>
            <consortium name="The Broad Institute Genomics Platform"/>
            <consortium name="The Broad Institute Genome Sequencing Center for Infectious Disease"/>
            <person name="Wu L."/>
            <person name="Ma J."/>
        </authorList>
    </citation>
    <scope>NUCLEOTIDE SEQUENCE [LARGE SCALE GENOMIC DNA]</scope>
    <source>
        <strain evidence="2">JCM 17759</strain>
    </source>
</reference>
<proteinExistence type="predicted"/>
<gene>
    <name evidence="1" type="ORF">GCM10023156_61460</name>
</gene>
<comment type="caution">
    <text evidence="1">The sequence shown here is derived from an EMBL/GenBank/DDBJ whole genome shotgun (WGS) entry which is preliminary data.</text>
</comment>
<protein>
    <submittedName>
        <fullName evidence="1">Uncharacterized protein</fullName>
    </submittedName>
</protein>
<evidence type="ECO:0000313" key="2">
    <source>
        <dbReference type="Proteomes" id="UP001500840"/>
    </source>
</evidence>
<dbReference type="Proteomes" id="UP001500840">
    <property type="component" value="Unassembled WGS sequence"/>
</dbReference>